<dbReference type="Proteomes" id="UP001162480">
    <property type="component" value="Chromosome 6"/>
</dbReference>
<sequence length="81" mass="8590">MPRNVLIISQASQKASQMEKPGTQGNDDTCPASNTTTEDQRGAMAARKERHPGIDGKQEVAVIASRSEGNHSSHTGMLTIG</sequence>
<feature type="compositionally biased region" description="Polar residues" evidence="1">
    <location>
        <begin position="7"/>
        <end position="16"/>
    </location>
</feature>
<feature type="region of interest" description="Disordered" evidence="1">
    <location>
        <begin position="1"/>
        <end position="55"/>
    </location>
</feature>
<dbReference type="AlphaFoldDB" id="A0AA36AZB2"/>
<gene>
    <name evidence="2" type="ORF">OCTVUL_1B027691</name>
</gene>
<name>A0AA36AZB2_OCTVU</name>
<dbReference type="EMBL" id="OX597819">
    <property type="protein sequence ID" value="CAI9724316.1"/>
    <property type="molecule type" value="Genomic_DNA"/>
</dbReference>
<feature type="compositionally biased region" description="Polar residues" evidence="1">
    <location>
        <begin position="23"/>
        <end position="37"/>
    </location>
</feature>
<evidence type="ECO:0000313" key="2">
    <source>
        <dbReference type="EMBL" id="CAI9724316.1"/>
    </source>
</evidence>
<reference evidence="2" key="1">
    <citation type="submission" date="2023-08" db="EMBL/GenBank/DDBJ databases">
        <authorList>
            <person name="Alioto T."/>
            <person name="Alioto T."/>
            <person name="Gomez Garrido J."/>
        </authorList>
    </citation>
    <scope>NUCLEOTIDE SEQUENCE</scope>
</reference>
<protein>
    <submittedName>
        <fullName evidence="2">Uncharacterized protein</fullName>
    </submittedName>
</protein>
<evidence type="ECO:0000256" key="1">
    <source>
        <dbReference type="SAM" id="MobiDB-lite"/>
    </source>
</evidence>
<accession>A0AA36AZB2</accession>
<organism evidence="2 3">
    <name type="scientific">Octopus vulgaris</name>
    <name type="common">Common octopus</name>
    <dbReference type="NCBI Taxonomy" id="6645"/>
    <lineage>
        <taxon>Eukaryota</taxon>
        <taxon>Metazoa</taxon>
        <taxon>Spiralia</taxon>
        <taxon>Lophotrochozoa</taxon>
        <taxon>Mollusca</taxon>
        <taxon>Cephalopoda</taxon>
        <taxon>Coleoidea</taxon>
        <taxon>Octopodiformes</taxon>
        <taxon>Octopoda</taxon>
        <taxon>Incirrata</taxon>
        <taxon>Octopodidae</taxon>
        <taxon>Octopus</taxon>
    </lineage>
</organism>
<keyword evidence="3" id="KW-1185">Reference proteome</keyword>
<proteinExistence type="predicted"/>
<evidence type="ECO:0000313" key="3">
    <source>
        <dbReference type="Proteomes" id="UP001162480"/>
    </source>
</evidence>